<dbReference type="SUPFAM" id="SSF49417">
    <property type="entry name" value="p53-like transcription factors"/>
    <property type="match status" value="1"/>
</dbReference>
<dbReference type="GO" id="GO:0016331">
    <property type="term" value="P:morphogenesis of embryonic epithelium"/>
    <property type="evidence" value="ECO:0007669"/>
    <property type="project" value="TreeGrafter"/>
</dbReference>
<dbReference type="PROSITE" id="PS01283">
    <property type="entry name" value="TBOX_1"/>
    <property type="match status" value="1"/>
</dbReference>
<evidence type="ECO:0000256" key="2">
    <source>
        <dbReference type="ARBA" id="ARBA00023015"/>
    </source>
</evidence>
<dbReference type="InterPro" id="IPR018186">
    <property type="entry name" value="TF_T-box_CS"/>
</dbReference>
<feature type="region of interest" description="Disordered" evidence="7">
    <location>
        <begin position="25"/>
        <end position="100"/>
    </location>
</feature>
<dbReference type="PROSITE" id="PS01264">
    <property type="entry name" value="TBOX_2"/>
    <property type="match status" value="1"/>
</dbReference>
<sequence length="279" mass="31016">MAEKRRVPCALSVKAHAFSVEALIGAEKRRRTAREEAAAPGDEHRAEAADLTGSPGPRADGTCTSDRGSEAECSSDGSPESEDALRDRPPGTGSAEDARVDLQGSDLWKRFHEIGTEMIITKAGRRMFPAMRVKITGLDPHQQYYVAMQILPVDNKRYRYVYHSSKWMVAGNADSPVPPRVYIHPDSPASGETWMRQVVSFDKLKLTNNELDDQGHIILHSMHKYQPRVHVIRKECGEELSPVRDIPTGEGTHTSAFPETVFTTVTAYQNQQVLHVGDR</sequence>
<dbReference type="PANTHER" id="PTHR11267:SF20">
    <property type="entry name" value="T-BOX TRANSCRIPTION FACTOR TBX18"/>
    <property type="match status" value="1"/>
</dbReference>
<evidence type="ECO:0000313" key="10">
    <source>
        <dbReference type="Proteomes" id="UP000314294"/>
    </source>
</evidence>
<dbReference type="FunFam" id="2.60.40.820:FF:000001">
    <property type="entry name" value="T-box transcription factor TBX18"/>
    <property type="match status" value="1"/>
</dbReference>
<dbReference type="PANTHER" id="PTHR11267">
    <property type="entry name" value="T-BOX PROTEIN-RELATED"/>
    <property type="match status" value="1"/>
</dbReference>
<dbReference type="GO" id="GO:0005634">
    <property type="term" value="C:nucleus"/>
    <property type="evidence" value="ECO:0007669"/>
    <property type="project" value="UniProtKB-SubCell"/>
</dbReference>
<comment type="caution">
    <text evidence="9">The sequence shown here is derived from an EMBL/GenBank/DDBJ whole genome shotgun (WGS) entry which is preliminary data.</text>
</comment>
<dbReference type="InterPro" id="IPR046360">
    <property type="entry name" value="T-box_DNA-bd"/>
</dbReference>
<dbReference type="Proteomes" id="UP000314294">
    <property type="component" value="Unassembled WGS sequence"/>
</dbReference>
<organism evidence="9 10">
    <name type="scientific">Liparis tanakae</name>
    <name type="common">Tanaka's snailfish</name>
    <dbReference type="NCBI Taxonomy" id="230148"/>
    <lineage>
        <taxon>Eukaryota</taxon>
        <taxon>Metazoa</taxon>
        <taxon>Chordata</taxon>
        <taxon>Craniata</taxon>
        <taxon>Vertebrata</taxon>
        <taxon>Euteleostomi</taxon>
        <taxon>Actinopterygii</taxon>
        <taxon>Neopterygii</taxon>
        <taxon>Teleostei</taxon>
        <taxon>Neoteleostei</taxon>
        <taxon>Acanthomorphata</taxon>
        <taxon>Eupercaria</taxon>
        <taxon>Perciformes</taxon>
        <taxon>Cottioidei</taxon>
        <taxon>Cottales</taxon>
        <taxon>Liparidae</taxon>
        <taxon>Liparis</taxon>
    </lineage>
</organism>
<dbReference type="PROSITE" id="PS50252">
    <property type="entry name" value="TBOX_3"/>
    <property type="match status" value="1"/>
</dbReference>
<keyword evidence="5 6" id="KW-0539">Nucleus</keyword>
<dbReference type="OrthoDB" id="7442607at2759"/>
<evidence type="ECO:0000259" key="8">
    <source>
        <dbReference type="PROSITE" id="PS50252"/>
    </source>
</evidence>
<gene>
    <name evidence="9" type="primary">TBX18_0</name>
    <name evidence="9" type="ORF">EYF80_048426</name>
</gene>
<evidence type="ECO:0000256" key="7">
    <source>
        <dbReference type="SAM" id="MobiDB-lite"/>
    </source>
</evidence>
<evidence type="ECO:0000256" key="3">
    <source>
        <dbReference type="ARBA" id="ARBA00023125"/>
    </source>
</evidence>
<dbReference type="GO" id="GO:0001708">
    <property type="term" value="P:cell fate specification"/>
    <property type="evidence" value="ECO:0007669"/>
    <property type="project" value="TreeGrafter"/>
</dbReference>
<evidence type="ECO:0000313" key="9">
    <source>
        <dbReference type="EMBL" id="TNN41399.1"/>
    </source>
</evidence>
<protein>
    <submittedName>
        <fullName evidence="9">T-box transcription factor TBX18</fullName>
    </submittedName>
</protein>
<keyword evidence="2" id="KW-0805">Transcription regulation</keyword>
<dbReference type="InterPro" id="IPR036960">
    <property type="entry name" value="T-box_sf"/>
</dbReference>
<dbReference type="GO" id="GO:0045893">
    <property type="term" value="P:positive regulation of DNA-templated transcription"/>
    <property type="evidence" value="ECO:0007669"/>
    <property type="project" value="InterPro"/>
</dbReference>
<comment type="caution">
    <text evidence="6">Lacks conserved residue(s) required for the propagation of feature annotation.</text>
</comment>
<dbReference type="EMBL" id="SRLO01001111">
    <property type="protein sequence ID" value="TNN41399.1"/>
    <property type="molecule type" value="Genomic_DNA"/>
</dbReference>
<comment type="subcellular location">
    <subcellularLocation>
        <location evidence="1 6">Nucleus</location>
    </subcellularLocation>
</comment>
<keyword evidence="10" id="KW-1185">Reference proteome</keyword>
<dbReference type="GO" id="GO:0000785">
    <property type="term" value="C:chromatin"/>
    <property type="evidence" value="ECO:0007669"/>
    <property type="project" value="TreeGrafter"/>
</dbReference>
<reference evidence="9 10" key="1">
    <citation type="submission" date="2019-03" db="EMBL/GenBank/DDBJ databases">
        <title>First draft genome of Liparis tanakae, snailfish: a comprehensive survey of snailfish specific genes.</title>
        <authorList>
            <person name="Kim W."/>
            <person name="Song I."/>
            <person name="Jeong J.-H."/>
            <person name="Kim D."/>
            <person name="Kim S."/>
            <person name="Ryu S."/>
            <person name="Song J.Y."/>
            <person name="Lee S.K."/>
        </authorList>
    </citation>
    <scope>NUCLEOTIDE SEQUENCE [LARGE SCALE GENOMIC DNA]</scope>
    <source>
        <tissue evidence="9">Muscle</tissue>
    </source>
</reference>
<dbReference type="InterPro" id="IPR001699">
    <property type="entry name" value="TF_T-box"/>
</dbReference>
<dbReference type="Gene3D" id="2.60.40.820">
    <property type="entry name" value="Transcription factor, T-box"/>
    <property type="match status" value="1"/>
</dbReference>
<dbReference type="GO" id="GO:0000978">
    <property type="term" value="F:RNA polymerase II cis-regulatory region sequence-specific DNA binding"/>
    <property type="evidence" value="ECO:0007669"/>
    <property type="project" value="InterPro"/>
</dbReference>
<feature type="domain" description="T-box" evidence="8">
    <location>
        <begin position="102"/>
        <end position="273"/>
    </location>
</feature>
<dbReference type="AlphaFoldDB" id="A0A4Z2FJS1"/>
<feature type="compositionally biased region" description="Basic and acidic residues" evidence="7">
    <location>
        <begin position="33"/>
        <end position="48"/>
    </location>
</feature>
<dbReference type="GO" id="GO:0001756">
    <property type="term" value="P:somitogenesis"/>
    <property type="evidence" value="ECO:0007669"/>
    <property type="project" value="TreeGrafter"/>
</dbReference>
<evidence type="ECO:0000256" key="4">
    <source>
        <dbReference type="ARBA" id="ARBA00023163"/>
    </source>
</evidence>
<accession>A0A4Z2FJS1</accession>
<name>A0A4Z2FJS1_9TELE</name>
<dbReference type="GO" id="GO:0000981">
    <property type="term" value="F:DNA-binding transcription factor activity, RNA polymerase II-specific"/>
    <property type="evidence" value="ECO:0007669"/>
    <property type="project" value="TreeGrafter"/>
</dbReference>
<dbReference type="SMART" id="SM00425">
    <property type="entry name" value="TBOX"/>
    <property type="match status" value="1"/>
</dbReference>
<evidence type="ECO:0000256" key="6">
    <source>
        <dbReference type="PROSITE-ProRule" id="PRU00201"/>
    </source>
</evidence>
<dbReference type="InterPro" id="IPR008967">
    <property type="entry name" value="p53-like_TF_DNA-bd_sf"/>
</dbReference>
<evidence type="ECO:0000256" key="1">
    <source>
        <dbReference type="ARBA" id="ARBA00004123"/>
    </source>
</evidence>
<keyword evidence="4" id="KW-0804">Transcription</keyword>
<keyword evidence="3 6" id="KW-0238">DNA-binding</keyword>
<dbReference type="PRINTS" id="PR00937">
    <property type="entry name" value="TBOX"/>
</dbReference>
<proteinExistence type="predicted"/>
<dbReference type="Pfam" id="PF00907">
    <property type="entry name" value="T-box"/>
    <property type="match status" value="1"/>
</dbReference>
<evidence type="ECO:0000256" key="5">
    <source>
        <dbReference type="ARBA" id="ARBA00023242"/>
    </source>
</evidence>